<dbReference type="SUPFAM" id="SSF53474">
    <property type="entry name" value="alpha/beta-Hydrolases"/>
    <property type="match status" value="1"/>
</dbReference>
<dbReference type="EnsemblPlants" id="OB08G28180.1">
    <property type="protein sequence ID" value="OB08G28180.1"/>
    <property type="gene ID" value="OB08G28180"/>
</dbReference>
<dbReference type="Proteomes" id="UP000006038">
    <property type="component" value="Chromosome 8"/>
</dbReference>
<dbReference type="PANTHER" id="PTHR11005">
    <property type="entry name" value="LYSOSOMAL ACID LIPASE-RELATED"/>
    <property type="match status" value="1"/>
</dbReference>
<reference evidence="1" key="2">
    <citation type="submission" date="2013-04" db="UniProtKB">
        <authorList>
            <consortium name="EnsemblPlants"/>
        </authorList>
    </citation>
    <scope>IDENTIFICATION</scope>
</reference>
<dbReference type="HOGENOM" id="CLU_010974_4_3_1"/>
<dbReference type="InterPro" id="IPR029058">
    <property type="entry name" value="AB_hydrolase_fold"/>
</dbReference>
<proteinExistence type="predicted"/>
<dbReference type="Gene3D" id="3.40.50.1820">
    <property type="entry name" value="alpha/beta hydrolase"/>
    <property type="match status" value="1"/>
</dbReference>
<dbReference type="eggNOG" id="KOG2624">
    <property type="taxonomic scope" value="Eukaryota"/>
</dbReference>
<organism evidence="1">
    <name type="scientific">Oryza brachyantha</name>
    <name type="common">malo sina</name>
    <dbReference type="NCBI Taxonomy" id="4533"/>
    <lineage>
        <taxon>Eukaryota</taxon>
        <taxon>Viridiplantae</taxon>
        <taxon>Streptophyta</taxon>
        <taxon>Embryophyta</taxon>
        <taxon>Tracheophyta</taxon>
        <taxon>Spermatophyta</taxon>
        <taxon>Magnoliopsida</taxon>
        <taxon>Liliopsida</taxon>
        <taxon>Poales</taxon>
        <taxon>Poaceae</taxon>
        <taxon>BOP clade</taxon>
        <taxon>Oryzoideae</taxon>
        <taxon>Oryzeae</taxon>
        <taxon>Oryzinae</taxon>
        <taxon>Oryza</taxon>
    </lineage>
</organism>
<evidence type="ECO:0000313" key="1">
    <source>
        <dbReference type="EnsemblPlants" id="OB08G28180.1"/>
    </source>
</evidence>
<evidence type="ECO:0008006" key="3">
    <source>
        <dbReference type="Google" id="ProtNLM"/>
    </source>
</evidence>
<protein>
    <recommendedName>
        <fullName evidence="3">Alpha/beta hydrolase fold-3 domain-containing protein</fullName>
    </recommendedName>
</protein>
<dbReference type="STRING" id="4533.J3MUN7"/>
<sequence length="144" mass="15994">MNCYGLLPSVTGENYCLNSSADDIFLKYEPQLTSTKTMAHLAQMVRDGVLTKYDYVRPDVNVARYGQADPPAYNMSAIPACSGGRDSLSDPADVGLLLDDLRGHAGDRLTVQYLQQFAHADFVIGVCAKDFVYNDVISFFHRFR</sequence>
<accession>J3MUN7</accession>
<dbReference type="AlphaFoldDB" id="J3MUN7"/>
<name>J3MUN7_ORYBR</name>
<dbReference type="OMA" id="HFHQVYK"/>
<evidence type="ECO:0000313" key="2">
    <source>
        <dbReference type="Proteomes" id="UP000006038"/>
    </source>
</evidence>
<dbReference type="Gramene" id="OB08G28180.1">
    <property type="protein sequence ID" value="OB08G28180.1"/>
    <property type="gene ID" value="OB08G28180"/>
</dbReference>
<reference evidence="1" key="1">
    <citation type="journal article" date="2013" name="Nat. Commun.">
        <title>Whole-genome sequencing of Oryza brachyantha reveals mechanisms underlying Oryza genome evolution.</title>
        <authorList>
            <person name="Chen J."/>
            <person name="Huang Q."/>
            <person name="Gao D."/>
            <person name="Wang J."/>
            <person name="Lang Y."/>
            <person name="Liu T."/>
            <person name="Li B."/>
            <person name="Bai Z."/>
            <person name="Luis Goicoechea J."/>
            <person name="Liang C."/>
            <person name="Chen C."/>
            <person name="Zhang W."/>
            <person name="Sun S."/>
            <person name="Liao Y."/>
            <person name="Zhang X."/>
            <person name="Yang L."/>
            <person name="Song C."/>
            <person name="Wang M."/>
            <person name="Shi J."/>
            <person name="Liu G."/>
            <person name="Liu J."/>
            <person name="Zhou H."/>
            <person name="Zhou W."/>
            <person name="Yu Q."/>
            <person name="An N."/>
            <person name="Chen Y."/>
            <person name="Cai Q."/>
            <person name="Wang B."/>
            <person name="Liu B."/>
            <person name="Min J."/>
            <person name="Huang Y."/>
            <person name="Wu H."/>
            <person name="Li Z."/>
            <person name="Zhang Y."/>
            <person name="Yin Y."/>
            <person name="Song W."/>
            <person name="Jiang J."/>
            <person name="Jackson S.A."/>
            <person name="Wing R.A."/>
            <person name="Wang J."/>
            <person name="Chen M."/>
        </authorList>
    </citation>
    <scope>NUCLEOTIDE SEQUENCE [LARGE SCALE GENOMIC DNA]</scope>
    <source>
        <strain evidence="1">cv. IRGC 101232</strain>
    </source>
</reference>
<keyword evidence="2" id="KW-1185">Reference proteome</keyword>